<dbReference type="EMBL" id="CAKOAT010141154">
    <property type="protein sequence ID" value="CAH8338870.1"/>
    <property type="molecule type" value="Genomic_DNA"/>
</dbReference>
<comment type="caution">
    <text evidence="1">The sequence shown here is derived from an EMBL/GenBank/DDBJ whole genome shotgun (WGS) entry which is preliminary data.</text>
</comment>
<reference evidence="1 2" key="1">
    <citation type="submission" date="2022-03" db="EMBL/GenBank/DDBJ databases">
        <authorList>
            <person name="Macdonald S."/>
            <person name="Ahmed S."/>
            <person name="Newling K."/>
        </authorList>
    </citation>
    <scope>NUCLEOTIDE SEQUENCE [LARGE SCALE GENOMIC DNA]</scope>
</reference>
<organism evidence="1 2">
    <name type="scientific">Eruca vesicaria subsp. sativa</name>
    <name type="common">Garden rocket</name>
    <name type="synonym">Eruca sativa</name>
    <dbReference type="NCBI Taxonomy" id="29727"/>
    <lineage>
        <taxon>Eukaryota</taxon>
        <taxon>Viridiplantae</taxon>
        <taxon>Streptophyta</taxon>
        <taxon>Embryophyta</taxon>
        <taxon>Tracheophyta</taxon>
        <taxon>Spermatophyta</taxon>
        <taxon>Magnoliopsida</taxon>
        <taxon>eudicotyledons</taxon>
        <taxon>Gunneridae</taxon>
        <taxon>Pentapetalae</taxon>
        <taxon>rosids</taxon>
        <taxon>malvids</taxon>
        <taxon>Brassicales</taxon>
        <taxon>Brassicaceae</taxon>
        <taxon>Brassiceae</taxon>
        <taxon>Eruca</taxon>
    </lineage>
</organism>
<proteinExistence type="predicted"/>
<gene>
    <name evidence="1" type="ORF">ERUC_LOCUS14997</name>
</gene>
<keyword evidence="2" id="KW-1185">Reference proteome</keyword>
<sequence>MATNFPHYLHHTVPAPSHPLKLLTNKPSSFICFLSSSSPFHLNQRHLLSCQDPESSVRSERKLGFVKSVEISEKGFILLLLVL</sequence>
<evidence type="ECO:0000313" key="1">
    <source>
        <dbReference type="EMBL" id="CAH8338870.1"/>
    </source>
</evidence>
<evidence type="ECO:0000313" key="2">
    <source>
        <dbReference type="Proteomes" id="UP001642260"/>
    </source>
</evidence>
<dbReference type="AlphaFoldDB" id="A0ABC8JXQ9"/>
<dbReference type="Proteomes" id="UP001642260">
    <property type="component" value="Unassembled WGS sequence"/>
</dbReference>
<protein>
    <submittedName>
        <fullName evidence="1">Uncharacterized protein</fullName>
    </submittedName>
</protein>
<name>A0ABC8JXQ9_ERUVS</name>
<accession>A0ABC8JXQ9</accession>